<name>A0A388TEW6_TERA1</name>
<comment type="caution">
    <text evidence="1">The sequence shown here is derived from an EMBL/GenBank/DDBJ whole genome shotgun (WGS) entry which is preliminary data.</text>
</comment>
<protein>
    <submittedName>
        <fullName evidence="1">Uncharacterized conserved protein</fullName>
    </submittedName>
</protein>
<dbReference type="Proteomes" id="UP000269352">
    <property type="component" value="Unassembled WGS sequence"/>
</dbReference>
<dbReference type="AlphaFoldDB" id="A0A388TEW6"/>
<dbReference type="PANTHER" id="PTHR28055:SF1">
    <property type="entry name" value="ALTERED INHERITANCE OF MITOCHONDRIA PROTEIN 41, MITOCHONDRIAL"/>
    <property type="match status" value="1"/>
</dbReference>
<evidence type="ECO:0000313" key="2">
    <source>
        <dbReference type="Proteomes" id="UP000269352"/>
    </source>
</evidence>
<dbReference type="InterPro" id="IPR019004">
    <property type="entry name" value="YqeY/Aim41"/>
</dbReference>
<organism evidence="1 2">
    <name type="scientific">Termititenax aidoneus</name>
    <dbReference type="NCBI Taxonomy" id="2218524"/>
    <lineage>
        <taxon>Bacteria</taxon>
        <taxon>Bacillati</taxon>
        <taxon>Candidatus Margulisiibacteriota</taxon>
        <taxon>Candidatus Termititenacia</taxon>
        <taxon>Candidatus Termititenacales</taxon>
        <taxon>Candidatus Termititenacaceae</taxon>
        <taxon>Candidatus Termititenax</taxon>
    </lineage>
</organism>
<dbReference type="InterPro" id="IPR042184">
    <property type="entry name" value="YqeY/Aim41_N"/>
</dbReference>
<keyword evidence="2" id="KW-1185">Reference proteome</keyword>
<reference evidence="1 2" key="1">
    <citation type="journal article" date="2019" name="ISME J.">
        <title>Genome analyses of uncultured TG2/ZB3 bacteria in 'Margulisbacteria' specifically attached to ectosymbiotic spirochetes of protists in the termite gut.</title>
        <authorList>
            <person name="Utami Y.D."/>
            <person name="Kuwahara H."/>
            <person name="Igai K."/>
            <person name="Murakami T."/>
            <person name="Sugaya K."/>
            <person name="Morikawa T."/>
            <person name="Nagura Y."/>
            <person name="Yuki M."/>
            <person name="Deevong P."/>
            <person name="Inoue T."/>
            <person name="Kihara K."/>
            <person name="Lo N."/>
            <person name="Yamada A."/>
            <person name="Ohkuma M."/>
            <person name="Hongoh Y."/>
        </authorList>
    </citation>
    <scope>NUCLEOTIDE SEQUENCE [LARGE SCALE GENOMIC DNA]</scope>
    <source>
        <strain evidence="1">NkOx7-01</strain>
    </source>
</reference>
<dbReference type="InterPro" id="IPR003789">
    <property type="entry name" value="Asn/Gln_tRNA_amidoTrase-B-like"/>
</dbReference>
<dbReference type="Gene3D" id="1.10.10.410">
    <property type="match status" value="1"/>
</dbReference>
<proteinExistence type="predicted"/>
<dbReference type="SUPFAM" id="SSF89095">
    <property type="entry name" value="GatB/YqeY motif"/>
    <property type="match status" value="1"/>
</dbReference>
<dbReference type="Pfam" id="PF09424">
    <property type="entry name" value="YqeY"/>
    <property type="match status" value="1"/>
</dbReference>
<dbReference type="InterPro" id="IPR023168">
    <property type="entry name" value="GatB_Yqey_C_2"/>
</dbReference>
<dbReference type="Gene3D" id="1.10.1510.10">
    <property type="entry name" value="Uncharacterised protein YqeY/AIM41 PF09424, N-terminal domain"/>
    <property type="match status" value="1"/>
</dbReference>
<dbReference type="PANTHER" id="PTHR28055">
    <property type="entry name" value="ALTERED INHERITANCE OF MITOCHONDRIA PROTEIN 41, MITOCHONDRIAL"/>
    <property type="match status" value="1"/>
</dbReference>
<sequence>MSVVERLNDEIKTAMKEKNQRRLDVVRMLKAKILDVNARGEVGEAESVKLFRSYAKTLAETIDLAKKAGKNEIAATTEAELAIVKEFLPPELTAEQITAVVQDVIAELGKDKSKFGLLMKTVMAKLSGQADGAAVKDILNKLLA</sequence>
<accession>A0A388TEW6</accession>
<evidence type="ECO:0000313" key="1">
    <source>
        <dbReference type="EMBL" id="GBR75131.1"/>
    </source>
</evidence>
<dbReference type="EMBL" id="BGZN01000167">
    <property type="protein sequence ID" value="GBR75131.1"/>
    <property type="molecule type" value="Genomic_DNA"/>
</dbReference>
<gene>
    <name evidence="1" type="ORF">NO1_2181</name>
</gene>
<dbReference type="GO" id="GO:0016884">
    <property type="term" value="F:carbon-nitrogen ligase activity, with glutamine as amido-N-donor"/>
    <property type="evidence" value="ECO:0007669"/>
    <property type="project" value="InterPro"/>
</dbReference>